<dbReference type="SMART" id="SM00401">
    <property type="entry name" value="ZnF_GATA"/>
    <property type="match status" value="1"/>
</dbReference>
<dbReference type="GeneID" id="106151859"/>
<dbReference type="InParanoid" id="A0A1S3H3M2"/>
<dbReference type="Pfam" id="PF00320">
    <property type="entry name" value="GATA"/>
    <property type="match status" value="1"/>
</dbReference>
<dbReference type="GO" id="GO:0043565">
    <property type="term" value="F:sequence-specific DNA binding"/>
    <property type="evidence" value="ECO:0007669"/>
    <property type="project" value="InterPro"/>
</dbReference>
<name>A0A1S3H3M2_LINAN</name>
<dbReference type="RefSeq" id="XP_013380735.1">
    <property type="nucleotide sequence ID" value="XM_013525281.1"/>
</dbReference>
<keyword evidence="1" id="KW-0539">Nucleus</keyword>
<feature type="region of interest" description="Disordered" evidence="3">
    <location>
        <begin position="14"/>
        <end position="38"/>
    </location>
</feature>
<gene>
    <name evidence="6" type="primary">LOC106151859</name>
</gene>
<dbReference type="GO" id="GO:0007283">
    <property type="term" value="P:spermatogenesis"/>
    <property type="evidence" value="ECO:0007669"/>
    <property type="project" value="TreeGrafter"/>
</dbReference>
<evidence type="ECO:0000256" key="3">
    <source>
        <dbReference type="SAM" id="MobiDB-lite"/>
    </source>
</evidence>
<dbReference type="PANTHER" id="PTHR47341">
    <property type="entry name" value="GATA-TYPE ZINC FINGER PROTEIN 1"/>
    <property type="match status" value="1"/>
</dbReference>
<organism evidence="5 6">
    <name type="scientific">Lingula anatina</name>
    <name type="common">Brachiopod</name>
    <name type="synonym">Lingula unguis</name>
    <dbReference type="NCBI Taxonomy" id="7574"/>
    <lineage>
        <taxon>Eukaryota</taxon>
        <taxon>Metazoa</taxon>
        <taxon>Spiralia</taxon>
        <taxon>Lophotrochozoa</taxon>
        <taxon>Brachiopoda</taxon>
        <taxon>Linguliformea</taxon>
        <taxon>Lingulata</taxon>
        <taxon>Lingulida</taxon>
        <taxon>Linguloidea</taxon>
        <taxon>Lingulidae</taxon>
        <taxon>Lingula</taxon>
    </lineage>
</organism>
<dbReference type="GO" id="GO:0008270">
    <property type="term" value="F:zinc ion binding"/>
    <property type="evidence" value="ECO:0007669"/>
    <property type="project" value="UniProtKB-KW"/>
</dbReference>
<evidence type="ECO:0000313" key="6">
    <source>
        <dbReference type="RefSeq" id="XP_013380735.1"/>
    </source>
</evidence>
<accession>A0A1S3H3M2</accession>
<keyword evidence="5" id="KW-1185">Reference proteome</keyword>
<dbReference type="InterPro" id="IPR053116">
    <property type="entry name" value="GATA-type_Znf_Regulator"/>
</dbReference>
<protein>
    <submittedName>
        <fullName evidence="6">Transcriptional regulatory protein ASH1 isoform X1</fullName>
    </submittedName>
</protein>
<dbReference type="PROSITE" id="PS50114">
    <property type="entry name" value="GATA_ZN_FINGER_2"/>
    <property type="match status" value="1"/>
</dbReference>
<dbReference type="PANTHER" id="PTHR47341:SF1">
    <property type="entry name" value="GATA-TYPE ZINC FINGER PROTEIN 1"/>
    <property type="match status" value="1"/>
</dbReference>
<evidence type="ECO:0000313" key="5">
    <source>
        <dbReference type="Proteomes" id="UP000085678"/>
    </source>
</evidence>
<dbReference type="Proteomes" id="UP000085678">
    <property type="component" value="Unplaced"/>
</dbReference>
<dbReference type="InterPro" id="IPR000679">
    <property type="entry name" value="Znf_GATA"/>
</dbReference>
<dbReference type="GO" id="GO:0005634">
    <property type="term" value="C:nucleus"/>
    <property type="evidence" value="ECO:0007669"/>
    <property type="project" value="TreeGrafter"/>
</dbReference>
<keyword evidence="2" id="KW-0863">Zinc-finger</keyword>
<proteinExistence type="predicted"/>
<keyword evidence="2" id="KW-0479">Metal-binding</keyword>
<dbReference type="STRING" id="7574.A0A1S3H3M2"/>
<evidence type="ECO:0000256" key="2">
    <source>
        <dbReference type="PROSITE-ProRule" id="PRU00094"/>
    </source>
</evidence>
<dbReference type="SUPFAM" id="SSF57716">
    <property type="entry name" value="Glucocorticoid receptor-like (DNA-binding domain)"/>
    <property type="match status" value="1"/>
</dbReference>
<feature type="region of interest" description="Disordered" evidence="3">
    <location>
        <begin position="156"/>
        <end position="200"/>
    </location>
</feature>
<dbReference type="InterPro" id="IPR013088">
    <property type="entry name" value="Znf_NHR/GATA"/>
</dbReference>
<dbReference type="CDD" id="cd00202">
    <property type="entry name" value="ZnF_GATA"/>
    <property type="match status" value="1"/>
</dbReference>
<sequence>MVYAIKITGNSFLSDDTNGSQTSAQDNQSNNGGFSNVFANDSRTVGNLNSSTSPSSHRASGIFYGNFIYLPWLNQSSSSWSNISIPEPVRQVVAPKDLHLVSNNKHGLGTQHQSQPSSHLSYEVVLKRNQNELRTGSWTPLTEPFSSHLQFDQISNRGSDAEKIEDISEPEDMCHKEKRVQNKTPRKPMKPQRSAERTNPDFRGITFSLKTEFKEGLVQLKIDSDFSPCKTNRRKLRPKAEVFSFHHNSSGSRESATDSESDEPRGKYTRIPYQCYTHHSGKQCASCNTRKTPLWRDAEDGTPLCNACGIRYKKYRLRCSFCWHIPRKGSKAYPRCARCGEMLRLNVMKKLF</sequence>
<dbReference type="OrthoDB" id="2162994at2759"/>
<dbReference type="KEGG" id="lak:106151859"/>
<dbReference type="AlphaFoldDB" id="A0A1S3H3M2"/>
<dbReference type="GO" id="GO:0006357">
    <property type="term" value="P:regulation of transcription by RNA polymerase II"/>
    <property type="evidence" value="ECO:0007669"/>
    <property type="project" value="TreeGrafter"/>
</dbReference>
<feature type="domain" description="GATA-type" evidence="4">
    <location>
        <begin position="278"/>
        <end position="313"/>
    </location>
</feature>
<keyword evidence="2" id="KW-0862">Zinc</keyword>
<evidence type="ECO:0000256" key="1">
    <source>
        <dbReference type="ARBA" id="ARBA00023242"/>
    </source>
</evidence>
<dbReference type="Gene3D" id="3.30.50.10">
    <property type="entry name" value="Erythroid Transcription Factor GATA-1, subunit A"/>
    <property type="match status" value="1"/>
</dbReference>
<dbReference type="GO" id="GO:0048599">
    <property type="term" value="P:oocyte development"/>
    <property type="evidence" value="ECO:0007669"/>
    <property type="project" value="TreeGrafter"/>
</dbReference>
<dbReference type="PRINTS" id="PR00619">
    <property type="entry name" value="GATAZNFINGER"/>
</dbReference>
<evidence type="ECO:0000259" key="4">
    <source>
        <dbReference type="PROSITE" id="PS50114"/>
    </source>
</evidence>
<reference evidence="6" key="1">
    <citation type="submission" date="2025-08" db="UniProtKB">
        <authorList>
            <consortium name="RefSeq"/>
        </authorList>
    </citation>
    <scope>IDENTIFICATION</scope>
    <source>
        <tissue evidence="6">Gonads</tissue>
    </source>
</reference>
<feature type="region of interest" description="Disordered" evidence="3">
    <location>
        <begin position="240"/>
        <end position="265"/>
    </location>
</feature>